<dbReference type="InterPro" id="IPR009030">
    <property type="entry name" value="Growth_fac_rcpt_cys_sf"/>
</dbReference>
<protein>
    <recommendedName>
        <fullName evidence="30">Fucosyltransferase</fullName>
        <ecNumber evidence="30">2.4.1.-</ecNumber>
    </recommendedName>
</protein>
<evidence type="ECO:0000256" key="16">
    <source>
        <dbReference type="ARBA" id="ARBA00023098"/>
    </source>
</evidence>
<evidence type="ECO:0000256" key="22">
    <source>
        <dbReference type="ARBA" id="ARBA00036234"/>
    </source>
</evidence>
<comment type="catalytic activity">
    <reaction evidence="27">
        <text>beta-D-Gal-(1-&gt;4)-beta-D-GlcNAc-(1-&gt;3)-beta-D-Gal-(1-&gt;4)-D-Glc + GDP-beta-L-fucose = beta-D-Gal-(1-&gt;4)-[alpha-L-Fuc-(1-&gt;3)]-beta-D-GlcNAc-(1-&gt;3)-beta-D-Gal-(1-&gt;4)-D-Glc + GDP + H(+)</text>
        <dbReference type="Rhea" id="RHEA:77187"/>
        <dbReference type="ChEBI" id="CHEBI:15378"/>
        <dbReference type="ChEBI" id="CHEBI:57273"/>
        <dbReference type="ChEBI" id="CHEBI:58189"/>
        <dbReference type="ChEBI" id="CHEBI:60239"/>
        <dbReference type="ChEBI" id="CHEBI:61352"/>
    </reaction>
    <physiologicalReaction direction="left-to-right" evidence="27">
        <dbReference type="Rhea" id="RHEA:77188"/>
    </physiologicalReaction>
</comment>
<evidence type="ECO:0000256" key="23">
    <source>
        <dbReference type="ARBA" id="ARBA00036295"/>
    </source>
</evidence>
<dbReference type="FunFam" id="3.40.50.11660:FF:000001">
    <property type="entry name" value="alpha-(1,3)-fucosyltransferase 9"/>
    <property type="match status" value="1"/>
</dbReference>
<evidence type="ECO:0000313" key="34">
    <source>
        <dbReference type="Proteomes" id="UP000290572"/>
    </source>
</evidence>
<accession>A0A498MZG6</accession>
<comment type="catalytic activity">
    <reaction evidence="25">
        <text>a neolactoside nLc4Cer + GDP-beta-L-fucose = a neolactoside III(3)-alpha-Fuc-nLc4Cer + GDP + H(+)</text>
        <dbReference type="Rhea" id="RHEA:48376"/>
        <dbReference type="ChEBI" id="CHEBI:15378"/>
        <dbReference type="ChEBI" id="CHEBI:57273"/>
        <dbReference type="ChEBI" id="CHEBI:58189"/>
        <dbReference type="ChEBI" id="CHEBI:90376"/>
        <dbReference type="ChEBI" id="CHEBI:90379"/>
    </reaction>
    <physiologicalReaction direction="left-to-right" evidence="25">
        <dbReference type="Rhea" id="RHEA:48377"/>
    </physiologicalReaction>
</comment>
<keyword evidence="6" id="KW-1003">Cell membrane</keyword>
<dbReference type="GO" id="GO:0005509">
    <property type="term" value="F:calcium ion binding"/>
    <property type="evidence" value="ECO:0007669"/>
    <property type="project" value="InterPro"/>
</dbReference>
<keyword evidence="12" id="KW-0677">Repeat</keyword>
<feature type="domain" description="EGF-like" evidence="31">
    <location>
        <begin position="236"/>
        <end position="273"/>
    </location>
</feature>
<feature type="domain" description="EGF-like" evidence="31">
    <location>
        <begin position="185"/>
        <end position="223"/>
    </location>
</feature>
<dbReference type="InterPro" id="IPR057244">
    <property type="entry name" value="GAIN_B"/>
</dbReference>
<comment type="pathway">
    <text evidence="2">Protein modification; protein glycosylation.</text>
</comment>
<evidence type="ECO:0000256" key="30">
    <source>
        <dbReference type="RuleBase" id="RU003832"/>
    </source>
</evidence>
<dbReference type="SMART" id="SM00179">
    <property type="entry name" value="EGF_CA"/>
    <property type="match status" value="5"/>
</dbReference>
<comment type="catalytic activity">
    <reaction evidence="24">
        <text>an N-acetyl-alpha-neuraminyl-(2-&gt;3)-beta-D-galactosyl-(1-&gt;4)-N-acetyl-beta-D-glucosaminyl derivative + GDP-beta-L-fucose = an alpha-Neu5Ac-(2-&gt;3)-beta-D-Gal-(1-&gt;4)-[alpha-L-Fuc-(1-&gt;3)]-beta-D-GlcNAc derivative + GDP + H(+)</text>
        <dbReference type="Rhea" id="RHEA:56076"/>
        <dbReference type="ChEBI" id="CHEBI:15378"/>
        <dbReference type="ChEBI" id="CHEBI:57273"/>
        <dbReference type="ChEBI" id="CHEBI:58189"/>
        <dbReference type="ChEBI" id="CHEBI:136545"/>
        <dbReference type="ChEBI" id="CHEBI:139509"/>
    </reaction>
    <physiologicalReaction direction="left-to-right" evidence="24">
        <dbReference type="Rhea" id="RHEA:56077"/>
    </physiologicalReaction>
</comment>
<dbReference type="SUPFAM" id="SSF53756">
    <property type="entry name" value="UDP-Glycosyltransferase/glycogen phosphorylase"/>
    <property type="match status" value="1"/>
</dbReference>
<dbReference type="InterPro" id="IPR049883">
    <property type="entry name" value="NOTCH1_EGF-like"/>
</dbReference>
<evidence type="ECO:0000256" key="26">
    <source>
        <dbReference type="ARBA" id="ARBA00037848"/>
    </source>
</evidence>
<evidence type="ECO:0000256" key="4">
    <source>
        <dbReference type="ARBA" id="ARBA00008919"/>
    </source>
</evidence>
<comment type="subcellular location">
    <subcellularLocation>
        <location evidence="1">Cell membrane</location>
        <topology evidence="1">Multi-pass membrane protein</topology>
    </subcellularLocation>
    <subcellularLocation>
        <location evidence="30">Golgi apparatus</location>
        <location evidence="30">Golgi stack membrane</location>
        <topology evidence="30">Single-pass type II membrane protein</topology>
    </subcellularLocation>
    <subcellularLocation>
        <location evidence="26">Golgi apparatus</location>
        <location evidence="26">trans-Golgi network membrane</location>
        <topology evidence="26">Single-pass type II membrane protein</topology>
    </subcellularLocation>
</comment>
<keyword evidence="16" id="KW-0443">Lipid metabolism</keyword>
<dbReference type="SUPFAM" id="SSF57196">
    <property type="entry name" value="EGF/Laminin"/>
    <property type="match status" value="1"/>
</dbReference>
<comment type="catalytic activity">
    <reaction evidence="28">
        <text>an alpha-L-Fuc-(1-&gt;2)-beta-D-Gal-(1-&gt;4)-beta-D-GlcNAc derivative + GDP-beta-L-fucose = an alpha-L-Fuc-(1-&gt;2)-beta-D-Gal-(1-&gt;4)-[alpha-L-Fuc-(1-&gt;3)]-beta-D-GlcNAc derivative + GDP + H(+)</text>
        <dbReference type="Rhea" id="RHEA:77191"/>
        <dbReference type="ChEBI" id="CHEBI:15378"/>
        <dbReference type="ChEBI" id="CHEBI:57273"/>
        <dbReference type="ChEBI" id="CHEBI:58189"/>
        <dbReference type="ChEBI" id="CHEBI:133510"/>
        <dbReference type="ChEBI" id="CHEBI:195560"/>
    </reaction>
    <physiologicalReaction direction="left-to-right" evidence="28">
        <dbReference type="Rhea" id="RHEA:77192"/>
    </physiologicalReaction>
</comment>
<evidence type="ECO:0000256" key="25">
    <source>
        <dbReference type="ARBA" id="ARBA00036757"/>
    </source>
</evidence>
<keyword evidence="9 30" id="KW-0808">Transferase</keyword>
<evidence type="ECO:0000256" key="17">
    <source>
        <dbReference type="ARBA" id="ARBA00023136"/>
    </source>
</evidence>
<proteinExistence type="inferred from homology"/>
<dbReference type="InterPro" id="IPR046338">
    <property type="entry name" value="GAIN_dom_sf"/>
</dbReference>
<dbReference type="Gene3D" id="2.10.25.10">
    <property type="entry name" value="Laminin"/>
    <property type="match status" value="3"/>
</dbReference>
<comment type="caution">
    <text evidence="33">The sequence shown here is derived from an EMBL/GenBank/DDBJ whole genome shotgun (WGS) entry which is preliminary data.</text>
</comment>
<feature type="domain" description="EGF-like" evidence="31">
    <location>
        <begin position="137"/>
        <end position="176"/>
    </location>
</feature>
<dbReference type="SUPFAM" id="SSF57184">
    <property type="entry name" value="Growth factor receptor domain"/>
    <property type="match status" value="1"/>
</dbReference>
<comment type="caution">
    <text evidence="29">Lacks conserved residue(s) required for the propagation of feature annotation.</text>
</comment>
<gene>
    <name evidence="33" type="ORF">ROHU_020046</name>
</gene>
<comment type="catalytic activity">
    <reaction evidence="22">
        <text>an alpha-Neu5Ac-(2-&gt;3)-beta-D-Gal-(1-&gt;4)-beta-D-GlcNAc-(1-&gt;3)-beta-D-Gal-(1-&gt;4)-beta-D-GlcNAc derivative + GDP-beta-L-fucose = an alpha-Neu5Ac-(2-&gt;3)-beta-D-Gal-(1-&gt;4)-beta-D-GlcNAc-(1-&gt;3)-beta-D-Gal-(1-&gt;4)-[alpha-L-Fuc-(1-&gt;3)]-beta-D-GlcNAc derivative + GDP + H(+)</text>
        <dbReference type="Rhea" id="RHEA:68044"/>
        <dbReference type="ChEBI" id="CHEBI:15378"/>
        <dbReference type="ChEBI" id="CHEBI:57273"/>
        <dbReference type="ChEBI" id="CHEBI:58189"/>
        <dbReference type="ChEBI" id="CHEBI:145343"/>
        <dbReference type="ChEBI" id="CHEBI:176900"/>
    </reaction>
    <physiologicalReaction direction="left-to-right" evidence="22">
        <dbReference type="Rhea" id="RHEA:68045"/>
    </physiologicalReaction>
</comment>
<comment type="similarity">
    <text evidence="4 30">Belongs to the glycosyltransferase 10 family.</text>
</comment>
<keyword evidence="18" id="KW-1015">Disulfide bond</keyword>
<dbReference type="InterPro" id="IPR018097">
    <property type="entry name" value="EGF_Ca-bd_CS"/>
</dbReference>
<evidence type="ECO:0000256" key="18">
    <source>
        <dbReference type="ARBA" id="ARBA00023157"/>
    </source>
</evidence>
<dbReference type="Gene3D" id="3.40.50.11660">
    <property type="entry name" value="Glycosyl transferase family 10, C-terminal domain"/>
    <property type="match status" value="1"/>
</dbReference>
<dbReference type="UniPathway" id="UPA00378"/>
<dbReference type="EC" id="2.4.1.-" evidence="30"/>
<dbReference type="GO" id="GO:0032580">
    <property type="term" value="C:Golgi cisterna membrane"/>
    <property type="evidence" value="ECO:0007669"/>
    <property type="project" value="UniProtKB-SubCell"/>
</dbReference>
<evidence type="ECO:0000256" key="28">
    <source>
        <dbReference type="ARBA" id="ARBA00043838"/>
    </source>
</evidence>
<keyword evidence="17" id="KW-0472">Membrane</keyword>
<comment type="subunit">
    <text evidence="5">Homodimer.</text>
</comment>
<dbReference type="InterPro" id="IPR000152">
    <property type="entry name" value="EGF-type_Asp/Asn_hydroxyl_site"/>
</dbReference>
<evidence type="ECO:0000256" key="27">
    <source>
        <dbReference type="ARBA" id="ARBA00043828"/>
    </source>
</evidence>
<keyword evidence="14" id="KW-1133">Transmembrane helix</keyword>
<dbReference type="SMART" id="SM00303">
    <property type="entry name" value="GPS"/>
    <property type="match status" value="1"/>
</dbReference>
<evidence type="ECO:0000256" key="5">
    <source>
        <dbReference type="ARBA" id="ARBA00011738"/>
    </source>
</evidence>
<evidence type="ECO:0000256" key="21">
    <source>
        <dbReference type="ARBA" id="ARBA00036053"/>
    </source>
</evidence>
<dbReference type="SMART" id="SM00181">
    <property type="entry name" value="EGF"/>
    <property type="match status" value="5"/>
</dbReference>
<dbReference type="CDD" id="cd00054">
    <property type="entry name" value="EGF_CA"/>
    <property type="match status" value="3"/>
</dbReference>
<evidence type="ECO:0000256" key="8">
    <source>
        <dbReference type="ARBA" id="ARBA00022676"/>
    </source>
</evidence>
<dbReference type="InterPro" id="IPR000742">
    <property type="entry name" value="EGF"/>
</dbReference>
<dbReference type="PANTHER" id="PTHR11929">
    <property type="entry name" value="ALPHA- 1,3 -FUCOSYLTRANSFERASE"/>
    <property type="match status" value="1"/>
</dbReference>
<dbReference type="Pfam" id="PF07645">
    <property type="entry name" value="EGF_CA"/>
    <property type="match status" value="3"/>
</dbReference>
<comment type="pathway">
    <text evidence="3">Glycolipid biosynthesis.</text>
</comment>
<comment type="catalytic activity">
    <reaction evidence="21">
        <text>alpha-D-galactosyl-(1-&gt;3)-beta-D-galactosyl-(1-&gt;4)-N-acetyl-beta-D-glucosaminyl-(1-&gt;3)-beta-D-galactosyl-(1-&gt;4)-beta-D-glucosyl-(1&lt;-&gt;1')-ceramide + GDP-beta-L-fucose = a neolactoside IV(3)-alpha-Gal,III(3)-alpha-Fuc-nLc4Cer + GDP + H(+)</text>
        <dbReference type="Rhea" id="RHEA:48380"/>
        <dbReference type="ChEBI" id="CHEBI:15378"/>
        <dbReference type="ChEBI" id="CHEBI:57273"/>
        <dbReference type="ChEBI" id="CHEBI:58189"/>
        <dbReference type="ChEBI" id="CHEBI:90380"/>
        <dbReference type="ChEBI" id="CHEBI:90381"/>
    </reaction>
    <physiologicalReaction direction="left-to-right" evidence="21">
        <dbReference type="Rhea" id="RHEA:48381"/>
    </physiologicalReaction>
</comment>
<dbReference type="STRING" id="84645.A0A498MZG6"/>
<reference evidence="33 34" key="1">
    <citation type="submission" date="2018-03" db="EMBL/GenBank/DDBJ databases">
        <title>Draft genome sequence of Rohu Carp (Labeo rohita).</title>
        <authorList>
            <person name="Das P."/>
            <person name="Kushwaha B."/>
            <person name="Joshi C.G."/>
            <person name="Kumar D."/>
            <person name="Nagpure N.S."/>
            <person name="Sahoo L."/>
            <person name="Das S.P."/>
            <person name="Bit A."/>
            <person name="Patnaik S."/>
            <person name="Meher P.K."/>
            <person name="Jayasankar P."/>
            <person name="Koringa P.G."/>
            <person name="Patel N.V."/>
            <person name="Hinsu A.T."/>
            <person name="Kumar R."/>
            <person name="Pandey M."/>
            <person name="Agarwal S."/>
            <person name="Srivastava S."/>
            <person name="Singh M."/>
            <person name="Iquebal M.A."/>
            <person name="Jaiswal S."/>
            <person name="Angadi U.B."/>
            <person name="Kumar N."/>
            <person name="Raza M."/>
            <person name="Shah T.M."/>
            <person name="Rai A."/>
            <person name="Jena J.K."/>
        </authorList>
    </citation>
    <scope>NUCLEOTIDE SEQUENCE [LARGE SCALE GENOMIC DNA]</scope>
    <source>
        <strain evidence="33">DASCIFA01</strain>
        <tissue evidence="33">Testis</tissue>
    </source>
</reference>
<dbReference type="PROSITE" id="PS50026">
    <property type="entry name" value="EGF_3"/>
    <property type="match status" value="3"/>
</dbReference>
<dbReference type="GO" id="GO:0030855">
    <property type="term" value="P:epithelial cell differentiation"/>
    <property type="evidence" value="ECO:0007669"/>
    <property type="project" value="UniProtKB-ARBA"/>
</dbReference>
<evidence type="ECO:0000256" key="6">
    <source>
        <dbReference type="ARBA" id="ARBA00022475"/>
    </source>
</evidence>
<dbReference type="GO" id="GO:0005886">
    <property type="term" value="C:plasma membrane"/>
    <property type="evidence" value="ECO:0007669"/>
    <property type="project" value="UniProtKB-SubCell"/>
</dbReference>
<evidence type="ECO:0000256" key="1">
    <source>
        <dbReference type="ARBA" id="ARBA00004651"/>
    </source>
</evidence>
<keyword evidence="15 30" id="KW-0333">Golgi apparatus</keyword>
<dbReference type="EMBL" id="QBIY01012028">
    <property type="protein sequence ID" value="RXN27449.1"/>
    <property type="molecule type" value="Genomic_DNA"/>
</dbReference>
<evidence type="ECO:0000256" key="19">
    <source>
        <dbReference type="ARBA" id="ARBA00023180"/>
    </source>
</evidence>
<evidence type="ECO:0000256" key="7">
    <source>
        <dbReference type="ARBA" id="ARBA00022536"/>
    </source>
</evidence>
<keyword evidence="34" id="KW-1185">Reference proteome</keyword>
<dbReference type="GO" id="GO:0006629">
    <property type="term" value="P:lipid metabolic process"/>
    <property type="evidence" value="ECO:0007669"/>
    <property type="project" value="UniProtKB-KW"/>
</dbReference>
<keyword evidence="7 29" id="KW-0245">EGF-like domain</keyword>
<dbReference type="InterPro" id="IPR000203">
    <property type="entry name" value="GPS"/>
</dbReference>
<name>A0A498MZG6_LABRO</name>
<dbReference type="AlphaFoldDB" id="A0A498MZG6"/>
<evidence type="ECO:0000256" key="13">
    <source>
        <dbReference type="ARBA" id="ARBA00022968"/>
    </source>
</evidence>
<keyword evidence="11" id="KW-0732">Signal</keyword>
<dbReference type="InterPro" id="IPR055270">
    <property type="entry name" value="Glyco_tran_10_C"/>
</dbReference>
<keyword evidence="13" id="KW-0735">Signal-anchor</keyword>
<evidence type="ECO:0000259" key="31">
    <source>
        <dbReference type="PROSITE" id="PS50026"/>
    </source>
</evidence>
<dbReference type="PROSITE" id="PS00010">
    <property type="entry name" value="ASX_HYDROXYL"/>
    <property type="match status" value="3"/>
</dbReference>
<dbReference type="SUPFAM" id="SSF53098">
    <property type="entry name" value="Ribonuclease H-like"/>
    <property type="match status" value="1"/>
</dbReference>
<sequence length="895" mass="101418">MRMLRMLPPDERDDVVKGAKEIIHKMHFHLDPVTAVDEPPAKKQSTDRFADWEDDASVASVPKPVDDEMAEYLSSWLSDNPDPDSVLPWWKFNKERFPALSKLARFIFSLLLALTQNILMQTLCGYGYIRRKGKCVDDNECESNPSICGENANCFNTDGSYYCQCDGGFTPTHNFTQADSIECKDINECVDGSTDCGSNAKCTNHVGGYFCTCETGYIPSNKKETFKAEQGVQCIDSDECDDPSFCGKHAACHNSAGSFYCICAAGFRLKSGETNFTDTSKLCESVCETDKSICGGGVCKSSPDGYECVCNSGFTNYGHKQMKCTELNCDTLLSKIDTSQAPPQLVSLLTSNCLAVSKQPSTQRNGETFLEKTNEEHICVFWDHTLEGGAWSTNGCTTVNSSADQTVCSCSHLSSFAVLMALYDIGFSDFLQSCSDAMPHIKGLQVLNDCEENQRIMVKLPNLVTSRALAPRQVITGGDEEPYAIKTDLGWSIIGELNCDTLLRESKASQASPKLTKLVSLMTNSCLVLSQIEGVREIDKSICGGGVCKNSKDGHECVCSSGFTNYGHKQMKCTGITKAYKTCLFDDQQLSGTESELYECSSPQLQRMFIEFCDMKVINGNRELYSKAHGVLINHRDIKSDLSNLPTKPRPFFQKWIWMHFESPQNTRRFDGLENLFSVTLNYRRDADVVLREQIMIKTEDVEDKIFPQVLDKKDKLVCWVVSNWNEQFERVKYYNELKKHINIYTFGRHFGKAVNDAEYKEILTTCKFYLSFENTAAHYDYMTEKLFNPLTFGSVPVTLGAPRYIYERFVPKDAFIHVKDFSSPQKLAEHLLSLDRNVEEYKKYFQWRKHFVVKLVDYPEEHACRACQYIRTKKDYQVFRNLNKWYWDAIKDET</sequence>
<dbReference type="Pfam" id="PF00852">
    <property type="entry name" value="Glyco_transf_10"/>
    <property type="match status" value="1"/>
</dbReference>
<dbReference type="Pfam" id="PF01825">
    <property type="entry name" value="GPS"/>
    <property type="match status" value="1"/>
</dbReference>
<dbReference type="PANTHER" id="PTHR11929:SF10">
    <property type="entry name" value="4-GALACTOSYL-N-ACETYLGLUCOSAMINIDE 3-ALPHA-L-FUCOSYLTRANSFERASE 9"/>
    <property type="match status" value="1"/>
</dbReference>
<evidence type="ECO:0000256" key="24">
    <source>
        <dbReference type="ARBA" id="ARBA00036481"/>
    </source>
</evidence>
<evidence type="ECO:0000256" key="2">
    <source>
        <dbReference type="ARBA" id="ARBA00004922"/>
    </source>
</evidence>
<dbReference type="InterPro" id="IPR001503">
    <property type="entry name" value="Glyco_trans_10"/>
</dbReference>
<dbReference type="FunFam" id="2.10.25.10:FF:000038">
    <property type="entry name" value="Fibrillin 2"/>
    <property type="match status" value="2"/>
</dbReference>
<evidence type="ECO:0000256" key="11">
    <source>
        <dbReference type="ARBA" id="ARBA00022729"/>
    </source>
</evidence>
<comment type="catalytic activity">
    <reaction evidence="20">
        <text>a beta-D-galactosyl-(1-&gt;4)-N-acetyl-beta-D-glucosaminyl derivative + GDP-beta-L-fucose = a beta-D-galactosyl-(1-&gt;4)-[alpha-L-fucosyl-(1-&gt;3)]-N-acetyl-beta-D-glucosaminyl derivative + GDP + H(+)</text>
        <dbReference type="Rhea" id="RHEA:14257"/>
        <dbReference type="ChEBI" id="CHEBI:15378"/>
        <dbReference type="ChEBI" id="CHEBI:57273"/>
        <dbReference type="ChEBI" id="CHEBI:58189"/>
        <dbReference type="ChEBI" id="CHEBI:133507"/>
        <dbReference type="ChEBI" id="CHEBI:137941"/>
        <dbReference type="EC" id="2.4.1.152"/>
    </reaction>
    <physiologicalReaction direction="left-to-right" evidence="20">
        <dbReference type="Rhea" id="RHEA:14258"/>
    </physiologicalReaction>
</comment>
<evidence type="ECO:0000256" key="3">
    <source>
        <dbReference type="ARBA" id="ARBA00004934"/>
    </source>
</evidence>
<evidence type="ECO:0000256" key="12">
    <source>
        <dbReference type="ARBA" id="ARBA00022737"/>
    </source>
</evidence>
<comment type="catalytic activity">
    <reaction evidence="23">
        <text>alpha-N-glycoloylneuraminosyl-(2-&gt;3)-beta-D-galactosyl-(1-&gt;4)-N-acetyl-beta-D-glucosaminyl-(1-&gt;3)-beta-D-galactosyl-(1-&gt;4)-N-acetyl-beta-D-glucosaminyl-(1-&gt;3)-beta-D-galactosyl-(1-&gt;4)-beta-D-glucosyl-(1&lt;-&gt;1')-ceramide + GDP-beta-L-fucose = alpha-N-glycoloylneuraminosyl-(2-&gt;3)-beta-D-galactosyl-(1-&gt;4)-N-acetyl-beta-D-glucosaminyl-(1-&gt;3)-beta-D-galactosyl-(1-&gt;4)-[alpha-L-fucosyl-(1-&gt;3)]-N-acetyl-beta-D-glucosaminyl-(1-&gt;3)-beta-D-galactosyl-(1-&gt;4)-beta-D-glucosyl-(1&lt;-&gt;1')-ceramide + GDP + H(+)</text>
        <dbReference type="Rhea" id="RHEA:48388"/>
        <dbReference type="ChEBI" id="CHEBI:15378"/>
        <dbReference type="ChEBI" id="CHEBI:57273"/>
        <dbReference type="ChEBI" id="CHEBI:58189"/>
        <dbReference type="ChEBI" id="CHEBI:90383"/>
        <dbReference type="ChEBI" id="CHEBI:90384"/>
    </reaction>
    <physiologicalReaction direction="left-to-right" evidence="23">
        <dbReference type="Rhea" id="RHEA:48389"/>
    </physiologicalReaction>
</comment>
<evidence type="ECO:0000256" key="9">
    <source>
        <dbReference type="ARBA" id="ARBA00022679"/>
    </source>
</evidence>
<evidence type="ECO:0000256" key="10">
    <source>
        <dbReference type="ARBA" id="ARBA00022692"/>
    </source>
</evidence>
<dbReference type="InterPro" id="IPR038577">
    <property type="entry name" value="GT10-like_C_sf"/>
</dbReference>
<dbReference type="Pfam" id="PF17039">
    <property type="entry name" value="Glyco_tran_10_N"/>
    <property type="match status" value="1"/>
</dbReference>
<dbReference type="InterPro" id="IPR012337">
    <property type="entry name" value="RNaseH-like_sf"/>
</dbReference>
<dbReference type="GO" id="GO:0017083">
    <property type="term" value="F:4-galactosyl-N-acetylglucosaminide 3-alpha-L-fucosyltransferase activity"/>
    <property type="evidence" value="ECO:0007669"/>
    <property type="project" value="UniProtKB-EC"/>
</dbReference>
<dbReference type="Gene3D" id="2.60.220.50">
    <property type="match status" value="1"/>
</dbReference>
<dbReference type="Proteomes" id="UP000290572">
    <property type="component" value="Unassembled WGS sequence"/>
</dbReference>
<organism evidence="33 34">
    <name type="scientific">Labeo rohita</name>
    <name type="common">Indian major carp</name>
    <name type="synonym">Cyprinus rohita</name>
    <dbReference type="NCBI Taxonomy" id="84645"/>
    <lineage>
        <taxon>Eukaryota</taxon>
        <taxon>Metazoa</taxon>
        <taxon>Chordata</taxon>
        <taxon>Craniata</taxon>
        <taxon>Vertebrata</taxon>
        <taxon>Euteleostomi</taxon>
        <taxon>Actinopterygii</taxon>
        <taxon>Neopterygii</taxon>
        <taxon>Teleostei</taxon>
        <taxon>Ostariophysi</taxon>
        <taxon>Cypriniformes</taxon>
        <taxon>Cyprinidae</taxon>
        <taxon>Labeoninae</taxon>
        <taxon>Labeonini</taxon>
        <taxon>Labeo</taxon>
    </lineage>
</organism>
<dbReference type="PROSITE" id="PS01187">
    <property type="entry name" value="EGF_CA"/>
    <property type="match status" value="2"/>
</dbReference>
<evidence type="ECO:0000256" key="20">
    <source>
        <dbReference type="ARBA" id="ARBA00029329"/>
    </source>
</evidence>
<dbReference type="InterPro" id="IPR031481">
    <property type="entry name" value="Glyco_tran_10_N"/>
</dbReference>
<dbReference type="PROSITE" id="PS50221">
    <property type="entry name" value="GAIN_B"/>
    <property type="match status" value="1"/>
</dbReference>
<keyword evidence="10 30" id="KW-0812">Transmembrane</keyword>
<evidence type="ECO:0000256" key="14">
    <source>
        <dbReference type="ARBA" id="ARBA00022989"/>
    </source>
</evidence>
<evidence type="ECO:0000256" key="29">
    <source>
        <dbReference type="PROSITE-ProRule" id="PRU00076"/>
    </source>
</evidence>
<keyword evidence="8 30" id="KW-0328">Glycosyltransferase</keyword>
<keyword evidence="19" id="KW-0325">Glycoprotein</keyword>
<evidence type="ECO:0000259" key="32">
    <source>
        <dbReference type="PROSITE" id="PS50221"/>
    </source>
</evidence>
<dbReference type="InterPro" id="IPR001881">
    <property type="entry name" value="EGF-like_Ca-bd_dom"/>
</dbReference>
<feature type="domain" description="GAIN-B" evidence="32">
    <location>
        <begin position="273"/>
        <end position="426"/>
    </location>
</feature>
<evidence type="ECO:0000313" key="33">
    <source>
        <dbReference type="EMBL" id="RXN27449.1"/>
    </source>
</evidence>
<evidence type="ECO:0000256" key="15">
    <source>
        <dbReference type="ARBA" id="ARBA00023034"/>
    </source>
</evidence>